<dbReference type="CDD" id="cd03801">
    <property type="entry name" value="GT4_PimA-like"/>
    <property type="match status" value="1"/>
</dbReference>
<keyword evidence="1" id="KW-0808">Transferase</keyword>
<dbReference type="Proteomes" id="UP001597185">
    <property type="component" value="Unassembled WGS sequence"/>
</dbReference>
<dbReference type="GO" id="GO:0016757">
    <property type="term" value="F:glycosyltransferase activity"/>
    <property type="evidence" value="ECO:0007669"/>
    <property type="project" value="UniProtKB-KW"/>
</dbReference>
<accession>A0ABD6C2X2</accession>
<dbReference type="EMBL" id="JBHUDB010000010">
    <property type="protein sequence ID" value="MFD1571295.1"/>
    <property type="molecule type" value="Genomic_DNA"/>
</dbReference>
<protein>
    <submittedName>
        <fullName evidence="1">Glycosyltransferase family 4 protein</fullName>
        <ecNumber evidence="1">2.4.-.-</ecNumber>
    </submittedName>
</protein>
<gene>
    <name evidence="1" type="ORF">ACFR9T_11980</name>
</gene>
<dbReference type="PANTHER" id="PTHR45947">
    <property type="entry name" value="SULFOQUINOVOSYL TRANSFERASE SQD2"/>
    <property type="match status" value="1"/>
</dbReference>
<sequence>MVMKRIAFFLGGHIAPNVVRDVTNMGSMLSEEFVLDLIATDDPQVNDGFPHFSKFTFTGTSRRSEIFGLNEYLSNNNPDALVQMSQPTQHGWLTTLLGKRAGCSTVYRYGTDAFEAFRVANGIQKVKFFLFHNMISSWLPRIADKSIVLGPAGKEQLLRRGVDESDIGILPPTIATYRINPDTKTPPGIAATFETIQQENIVLFVGRLNRVKGFSLLMESIPQILQKRDDVHFVIAGSGEQPDLEDDLVDHVTFTGFVDPDHIGHLYDGADVFVLPSLREGLPRVLLEAQCAGLVTIAKDVGEVRSATENVFESRSEFIEMMCKFEDLPASSGEQFSRQNLQSDHIEFFSDLGE</sequence>
<comment type="caution">
    <text evidence="1">The sequence shown here is derived from an EMBL/GenBank/DDBJ whole genome shotgun (WGS) entry which is preliminary data.</text>
</comment>
<dbReference type="SUPFAM" id="SSF53756">
    <property type="entry name" value="UDP-Glycosyltransferase/glycogen phosphorylase"/>
    <property type="match status" value="1"/>
</dbReference>
<proteinExistence type="predicted"/>
<dbReference type="RefSeq" id="WP_256418982.1">
    <property type="nucleotide sequence ID" value="NZ_JANHDL010000011.1"/>
</dbReference>
<name>A0ABD6C2X2_9EURY</name>
<dbReference type="Pfam" id="PF13692">
    <property type="entry name" value="Glyco_trans_1_4"/>
    <property type="match status" value="1"/>
</dbReference>
<evidence type="ECO:0000313" key="1">
    <source>
        <dbReference type="EMBL" id="MFD1571295.1"/>
    </source>
</evidence>
<keyword evidence="1" id="KW-0328">Glycosyltransferase</keyword>
<dbReference type="PANTHER" id="PTHR45947:SF3">
    <property type="entry name" value="SULFOQUINOVOSYL TRANSFERASE SQD2"/>
    <property type="match status" value="1"/>
</dbReference>
<keyword evidence="2" id="KW-1185">Reference proteome</keyword>
<reference evidence="1 2" key="1">
    <citation type="journal article" date="2019" name="Int. J. Syst. Evol. Microbiol.">
        <title>The Global Catalogue of Microorganisms (GCM) 10K type strain sequencing project: providing services to taxonomists for standard genome sequencing and annotation.</title>
        <authorList>
            <consortium name="The Broad Institute Genomics Platform"/>
            <consortium name="The Broad Institute Genome Sequencing Center for Infectious Disease"/>
            <person name="Wu L."/>
            <person name="Ma J."/>
        </authorList>
    </citation>
    <scope>NUCLEOTIDE SEQUENCE [LARGE SCALE GENOMIC DNA]</scope>
    <source>
        <strain evidence="1 2">CGMCC 1.12689</strain>
    </source>
</reference>
<dbReference type="EC" id="2.4.-.-" evidence="1"/>
<evidence type="ECO:0000313" key="2">
    <source>
        <dbReference type="Proteomes" id="UP001597185"/>
    </source>
</evidence>
<dbReference type="Gene3D" id="3.40.50.2000">
    <property type="entry name" value="Glycogen Phosphorylase B"/>
    <property type="match status" value="2"/>
</dbReference>
<dbReference type="AlphaFoldDB" id="A0ABD6C2X2"/>
<dbReference type="InterPro" id="IPR050194">
    <property type="entry name" value="Glycosyltransferase_grp1"/>
</dbReference>
<organism evidence="1 2">
    <name type="scientific">Halorubrum laminariae</name>
    <dbReference type="NCBI Taxonomy" id="1433523"/>
    <lineage>
        <taxon>Archaea</taxon>
        <taxon>Methanobacteriati</taxon>
        <taxon>Methanobacteriota</taxon>
        <taxon>Stenosarchaea group</taxon>
        <taxon>Halobacteria</taxon>
        <taxon>Halobacteriales</taxon>
        <taxon>Haloferacaceae</taxon>
        <taxon>Halorubrum</taxon>
    </lineage>
</organism>